<dbReference type="InterPro" id="IPR009327">
    <property type="entry name" value="Cupin_DUF985"/>
</dbReference>
<dbReference type="SUPFAM" id="SSF51182">
    <property type="entry name" value="RmlC-like cupins"/>
    <property type="match status" value="1"/>
</dbReference>
<protein>
    <submittedName>
        <fullName evidence="2">Cupin</fullName>
    </submittedName>
</protein>
<evidence type="ECO:0000313" key="3">
    <source>
        <dbReference type="Proteomes" id="UP000626210"/>
    </source>
</evidence>
<dbReference type="InterPro" id="IPR011051">
    <property type="entry name" value="RmlC_Cupin_sf"/>
</dbReference>
<dbReference type="Proteomes" id="UP000626210">
    <property type="component" value="Unassembled WGS sequence"/>
</dbReference>
<proteinExistence type="predicted"/>
<accession>A0ABQ3FXC6</accession>
<evidence type="ECO:0000259" key="1">
    <source>
        <dbReference type="Pfam" id="PF06172"/>
    </source>
</evidence>
<reference evidence="3" key="1">
    <citation type="journal article" date="2019" name="Int. J. Syst. Evol. Microbiol.">
        <title>The Global Catalogue of Microorganisms (GCM) 10K type strain sequencing project: providing services to taxonomists for standard genome sequencing and annotation.</title>
        <authorList>
            <consortium name="The Broad Institute Genomics Platform"/>
            <consortium name="The Broad Institute Genome Sequencing Center for Infectious Disease"/>
            <person name="Wu L."/>
            <person name="Ma J."/>
        </authorList>
    </citation>
    <scope>NUCLEOTIDE SEQUENCE [LARGE SCALE GENOMIC DNA]</scope>
    <source>
        <strain evidence="3">KCTC 23314</strain>
    </source>
</reference>
<dbReference type="EMBL" id="BMYK01000003">
    <property type="protein sequence ID" value="GHC74563.1"/>
    <property type="molecule type" value="Genomic_DNA"/>
</dbReference>
<dbReference type="InterPro" id="IPR039935">
    <property type="entry name" value="YML079W-like"/>
</dbReference>
<dbReference type="InterPro" id="IPR014710">
    <property type="entry name" value="RmlC-like_jellyroll"/>
</dbReference>
<dbReference type="Gene3D" id="2.60.120.10">
    <property type="entry name" value="Jelly Rolls"/>
    <property type="match status" value="1"/>
</dbReference>
<feature type="domain" description="DUF985" evidence="1">
    <location>
        <begin position="5"/>
        <end position="133"/>
    </location>
</feature>
<dbReference type="PANTHER" id="PTHR33387">
    <property type="entry name" value="RMLC-LIKE JELLY ROLL FOLD PROTEIN"/>
    <property type="match status" value="1"/>
</dbReference>
<dbReference type="CDD" id="cd06121">
    <property type="entry name" value="cupin_YML079wp"/>
    <property type="match status" value="1"/>
</dbReference>
<comment type="caution">
    <text evidence="2">The sequence shown here is derived from an EMBL/GenBank/DDBJ whole genome shotgun (WGS) entry which is preliminary data.</text>
</comment>
<keyword evidence="3" id="KW-1185">Reference proteome</keyword>
<sequence length="155" mass="16876">MRAVLGLQPHPEGGDFREWFRSAASVQPGDARPSRSALTSIDFLLERGQFSAWHRVASDEAWHLLEGGPLRLWLLPPDLSRLTHVDLAPVDDAGHAPRHVVPAHWWQAAEPLGAFAYVGATVGPGFDFADFSFGRDDAALSTALHQQPGGLARLL</sequence>
<organism evidence="2 3">
    <name type="scientific">Pseudorhodoferax aquiterrae</name>
    <dbReference type="NCBI Taxonomy" id="747304"/>
    <lineage>
        <taxon>Bacteria</taxon>
        <taxon>Pseudomonadati</taxon>
        <taxon>Pseudomonadota</taxon>
        <taxon>Betaproteobacteria</taxon>
        <taxon>Burkholderiales</taxon>
        <taxon>Comamonadaceae</taxon>
    </lineage>
</organism>
<gene>
    <name evidence="2" type="ORF">GCM10007320_11820</name>
</gene>
<name>A0ABQ3FXC6_9BURK</name>
<evidence type="ECO:0000313" key="2">
    <source>
        <dbReference type="EMBL" id="GHC74563.1"/>
    </source>
</evidence>
<dbReference type="Pfam" id="PF06172">
    <property type="entry name" value="Cupin_5"/>
    <property type="match status" value="1"/>
</dbReference>
<dbReference type="PANTHER" id="PTHR33387:SF3">
    <property type="entry name" value="DUF985 DOMAIN-CONTAINING PROTEIN"/>
    <property type="match status" value="1"/>
</dbReference>